<dbReference type="PANTHER" id="PTHR30290">
    <property type="entry name" value="PERIPLASMIC BINDING COMPONENT OF ABC TRANSPORTER"/>
    <property type="match status" value="1"/>
</dbReference>
<sequence>MTRFNRPASRLSSASLLSVAAAAALLLTACGGPAPGSGAVPADSAGAAPAAGVGTNAFGGQQLEVGTPTDGGTLRFGISTAIETLDNANPIGSSIATVTFQIYDQLLKFDAEGKVVPELAESMTSKDLKTWTMKLPAGVKFHDGTDFNAEAVIANVKRIAAQGSKSLQSGDARRITKMEAPDAQTVVFTVDKEWATFDALFATGSTAMVASPTAVAKAGEKFGLAPVGVGPFKVASFSPGGEVKLEKFADYRIKGSPHLDALTFVPATENAARLSAVGTGDLDAAATRVAAQFGEARNAGLTVLEQPQYKAYSVLLNLSDPVLADHRVREALNAGVDRNALNAAVFGGKHQVMTGILNPTHPAYADSGWPAFDLEKAKALVSAYEAEKGDINLDFQIPQGTEWSDMTAILQQMYAAVGIDIKYTAATPPSLVTAGAAGDYQVQLREPVILPETIGGIATPFATGAPSNHAHGSDPALDALLAKANATADPAERKALIADMQKELAAWLPTVPLVSTMSGFMVGEDVQGFPGSFPNTSYEMFDAREVWVKK</sequence>
<dbReference type="PANTHER" id="PTHR30290:SF38">
    <property type="entry name" value="D,D-DIPEPTIDE-BINDING PERIPLASMIC PROTEIN DDPA-RELATED"/>
    <property type="match status" value="1"/>
</dbReference>
<dbReference type="Proteomes" id="UP001500752">
    <property type="component" value="Unassembled WGS sequence"/>
</dbReference>
<dbReference type="PIRSF" id="PIRSF002741">
    <property type="entry name" value="MppA"/>
    <property type="match status" value="1"/>
</dbReference>
<evidence type="ECO:0000259" key="3">
    <source>
        <dbReference type="Pfam" id="PF00496"/>
    </source>
</evidence>
<feature type="signal peptide" evidence="2">
    <location>
        <begin position="1"/>
        <end position="23"/>
    </location>
</feature>
<dbReference type="Gene3D" id="3.40.190.10">
    <property type="entry name" value="Periplasmic binding protein-like II"/>
    <property type="match status" value="1"/>
</dbReference>
<accession>A0ABP7DBK6</accession>
<feature type="chain" id="PRO_5045825012" evidence="2">
    <location>
        <begin position="24"/>
        <end position="550"/>
    </location>
</feature>
<dbReference type="EMBL" id="BAABEO010000034">
    <property type="protein sequence ID" value="GAA3702090.1"/>
    <property type="molecule type" value="Genomic_DNA"/>
</dbReference>
<dbReference type="Gene3D" id="3.90.76.10">
    <property type="entry name" value="Dipeptide-binding Protein, Domain 1"/>
    <property type="match status" value="1"/>
</dbReference>
<evidence type="ECO:0000313" key="5">
    <source>
        <dbReference type="Proteomes" id="UP001500752"/>
    </source>
</evidence>
<protein>
    <submittedName>
        <fullName evidence="4">ABC transporter substrate-binding protein</fullName>
    </submittedName>
</protein>
<dbReference type="Pfam" id="PF00496">
    <property type="entry name" value="SBP_bac_5"/>
    <property type="match status" value="1"/>
</dbReference>
<keyword evidence="1 2" id="KW-0732">Signal</keyword>
<dbReference type="InterPro" id="IPR039424">
    <property type="entry name" value="SBP_5"/>
</dbReference>
<dbReference type="RefSeq" id="WP_345154174.1">
    <property type="nucleotide sequence ID" value="NZ_BAABEO010000034.1"/>
</dbReference>
<dbReference type="InterPro" id="IPR000914">
    <property type="entry name" value="SBP_5_dom"/>
</dbReference>
<evidence type="ECO:0000256" key="2">
    <source>
        <dbReference type="SAM" id="SignalP"/>
    </source>
</evidence>
<dbReference type="PROSITE" id="PS51257">
    <property type="entry name" value="PROKAR_LIPOPROTEIN"/>
    <property type="match status" value="1"/>
</dbReference>
<proteinExistence type="predicted"/>
<keyword evidence="5" id="KW-1185">Reference proteome</keyword>
<feature type="domain" description="Solute-binding protein family 5" evidence="3">
    <location>
        <begin position="114"/>
        <end position="443"/>
    </location>
</feature>
<organism evidence="4 5">
    <name type="scientific">Arthrobacter ginkgonis</name>
    <dbReference type="NCBI Taxonomy" id="1630594"/>
    <lineage>
        <taxon>Bacteria</taxon>
        <taxon>Bacillati</taxon>
        <taxon>Actinomycetota</taxon>
        <taxon>Actinomycetes</taxon>
        <taxon>Micrococcales</taxon>
        <taxon>Micrococcaceae</taxon>
        <taxon>Arthrobacter</taxon>
    </lineage>
</organism>
<reference evidence="5" key="1">
    <citation type="journal article" date="2019" name="Int. J. Syst. Evol. Microbiol.">
        <title>The Global Catalogue of Microorganisms (GCM) 10K type strain sequencing project: providing services to taxonomists for standard genome sequencing and annotation.</title>
        <authorList>
            <consortium name="The Broad Institute Genomics Platform"/>
            <consortium name="The Broad Institute Genome Sequencing Center for Infectious Disease"/>
            <person name="Wu L."/>
            <person name="Ma J."/>
        </authorList>
    </citation>
    <scope>NUCLEOTIDE SEQUENCE [LARGE SCALE GENOMIC DNA]</scope>
    <source>
        <strain evidence="5">JCM 30742</strain>
    </source>
</reference>
<comment type="caution">
    <text evidence="4">The sequence shown here is derived from an EMBL/GenBank/DDBJ whole genome shotgun (WGS) entry which is preliminary data.</text>
</comment>
<dbReference type="InterPro" id="IPR030678">
    <property type="entry name" value="Peptide/Ni-bd"/>
</dbReference>
<gene>
    <name evidence="4" type="ORF">GCM10023081_43140</name>
</gene>
<dbReference type="Gene3D" id="3.10.105.10">
    <property type="entry name" value="Dipeptide-binding Protein, Domain 3"/>
    <property type="match status" value="1"/>
</dbReference>
<evidence type="ECO:0000313" key="4">
    <source>
        <dbReference type="EMBL" id="GAA3702090.1"/>
    </source>
</evidence>
<dbReference type="SUPFAM" id="SSF53850">
    <property type="entry name" value="Periplasmic binding protein-like II"/>
    <property type="match status" value="1"/>
</dbReference>
<name>A0ABP7DBK6_9MICC</name>
<evidence type="ECO:0000256" key="1">
    <source>
        <dbReference type="ARBA" id="ARBA00022729"/>
    </source>
</evidence>